<feature type="domain" description="Sulfatase N-terminal" evidence="8">
    <location>
        <begin position="24"/>
        <end position="381"/>
    </location>
</feature>
<dbReference type="OrthoDB" id="9765065at2"/>
<dbReference type="Proteomes" id="UP000220133">
    <property type="component" value="Chromosome"/>
</dbReference>
<evidence type="ECO:0000256" key="3">
    <source>
        <dbReference type="ARBA" id="ARBA00022723"/>
    </source>
</evidence>
<evidence type="ECO:0000256" key="2">
    <source>
        <dbReference type="ARBA" id="ARBA00008779"/>
    </source>
</evidence>
<dbReference type="InterPro" id="IPR017850">
    <property type="entry name" value="Alkaline_phosphatase_core_sf"/>
</dbReference>
<dbReference type="PROSITE" id="PS00523">
    <property type="entry name" value="SULFATASE_1"/>
    <property type="match status" value="1"/>
</dbReference>
<evidence type="ECO:0000313" key="10">
    <source>
        <dbReference type="Proteomes" id="UP000220133"/>
    </source>
</evidence>
<dbReference type="GO" id="GO:0004065">
    <property type="term" value="F:arylsulfatase activity"/>
    <property type="evidence" value="ECO:0007669"/>
    <property type="project" value="TreeGrafter"/>
</dbReference>
<evidence type="ECO:0000313" key="9">
    <source>
        <dbReference type="EMBL" id="ATL49216.1"/>
    </source>
</evidence>
<name>A0A291QZ09_9BACT</name>
<sequence>MCKKCMLLLFLATISLATYAQERPNIIVFLVDDMGWMDNTVPFSGKKQGFNFIYHTPNMERLAAKGMIFTDAYATPVCTPSRLSLLTGMNAAHHGVTNWTSPRKNQPTDNADSMFLPANWRYNGITTGKPDRTSFAATTYPQLLKDNGYFTVHAGKAHWGPMGTTGANPRNLGYVINISGHAAGHPQSYLSEEFYGNKPGKNSAQSVPDLEEYYNTGTFLTEALTLEALKALEFPVNQQQPFYLNLAHYAVHAPIQGDDRYLQKYIDAGMDIREAKYATLLEGMDKSLGDVMDFLEQHHIEKNTVIIFMSDNGGLSLSSQRGGAAHTQNLPLRAGKGSVYEGGTREPMIVAWPGQVAAGTVTHQPVIIEDFFPTILEMAGITGYKTLQTVDGISFMPILKKPGFKDDTRTFVWHFPNKWIPRDGPGINYCSAIRQGDWKLVLHLRDGRRELYNLKQDIGETNDLSKLNKEKTDELYKLLVTKLKVWNAPMPVLKSTGKPLILN</sequence>
<evidence type="ECO:0000256" key="1">
    <source>
        <dbReference type="ARBA" id="ARBA00001913"/>
    </source>
</evidence>
<dbReference type="SUPFAM" id="SSF53649">
    <property type="entry name" value="Alkaline phosphatase-like"/>
    <property type="match status" value="1"/>
</dbReference>
<keyword evidence="4 7" id="KW-0732">Signal</keyword>
<dbReference type="Gene3D" id="3.30.1120.10">
    <property type="match status" value="1"/>
</dbReference>
<keyword evidence="6" id="KW-0106">Calcium</keyword>
<accession>A0A291QZ09</accession>
<evidence type="ECO:0000256" key="5">
    <source>
        <dbReference type="ARBA" id="ARBA00022801"/>
    </source>
</evidence>
<dbReference type="PANTHER" id="PTHR42693:SF42">
    <property type="entry name" value="ARYLSULFATASE G"/>
    <property type="match status" value="1"/>
</dbReference>
<evidence type="ECO:0000256" key="4">
    <source>
        <dbReference type="ARBA" id="ARBA00022729"/>
    </source>
</evidence>
<dbReference type="PANTHER" id="PTHR42693">
    <property type="entry name" value="ARYLSULFATASE FAMILY MEMBER"/>
    <property type="match status" value="1"/>
</dbReference>
<dbReference type="Pfam" id="PF00884">
    <property type="entry name" value="Sulfatase"/>
    <property type="match status" value="1"/>
</dbReference>
<comment type="similarity">
    <text evidence="2">Belongs to the sulfatase family.</text>
</comment>
<feature type="signal peptide" evidence="7">
    <location>
        <begin position="1"/>
        <end position="20"/>
    </location>
</feature>
<dbReference type="AlphaFoldDB" id="A0A291QZ09"/>
<dbReference type="InterPro" id="IPR050738">
    <property type="entry name" value="Sulfatase"/>
</dbReference>
<feature type="chain" id="PRO_5013330555" evidence="7">
    <location>
        <begin position="21"/>
        <end position="503"/>
    </location>
</feature>
<dbReference type="CDD" id="cd16144">
    <property type="entry name" value="ARS_like"/>
    <property type="match status" value="1"/>
</dbReference>
<protein>
    <submittedName>
        <fullName evidence="9">Sulfatase</fullName>
    </submittedName>
</protein>
<evidence type="ECO:0000259" key="8">
    <source>
        <dbReference type="Pfam" id="PF00884"/>
    </source>
</evidence>
<keyword evidence="3" id="KW-0479">Metal-binding</keyword>
<keyword evidence="5" id="KW-0378">Hydrolase</keyword>
<gene>
    <name evidence="9" type="ORF">COR50_19680</name>
</gene>
<reference evidence="9 10" key="1">
    <citation type="submission" date="2017-10" db="EMBL/GenBank/DDBJ databases">
        <title>Paenichitinophaga pekingensis gen. nov., sp. nov., isolated from activated sludge.</title>
        <authorList>
            <person name="Jin D."/>
            <person name="Kong X."/>
            <person name="Deng Y."/>
            <person name="Bai Z."/>
        </authorList>
    </citation>
    <scope>NUCLEOTIDE SEQUENCE [LARGE SCALE GENOMIC DNA]</scope>
    <source>
        <strain evidence="9 10">13</strain>
    </source>
</reference>
<organism evidence="9 10">
    <name type="scientific">Chitinophaga caeni</name>
    <dbReference type="NCBI Taxonomy" id="2029983"/>
    <lineage>
        <taxon>Bacteria</taxon>
        <taxon>Pseudomonadati</taxon>
        <taxon>Bacteroidota</taxon>
        <taxon>Chitinophagia</taxon>
        <taxon>Chitinophagales</taxon>
        <taxon>Chitinophagaceae</taxon>
        <taxon>Chitinophaga</taxon>
    </lineage>
</organism>
<dbReference type="EMBL" id="CP023777">
    <property type="protein sequence ID" value="ATL49216.1"/>
    <property type="molecule type" value="Genomic_DNA"/>
</dbReference>
<comment type="cofactor">
    <cofactor evidence="1">
        <name>Ca(2+)</name>
        <dbReference type="ChEBI" id="CHEBI:29108"/>
    </cofactor>
</comment>
<keyword evidence="10" id="KW-1185">Reference proteome</keyword>
<dbReference type="InterPro" id="IPR000917">
    <property type="entry name" value="Sulfatase_N"/>
</dbReference>
<evidence type="ECO:0000256" key="6">
    <source>
        <dbReference type="ARBA" id="ARBA00022837"/>
    </source>
</evidence>
<dbReference type="GO" id="GO:0046872">
    <property type="term" value="F:metal ion binding"/>
    <property type="evidence" value="ECO:0007669"/>
    <property type="project" value="UniProtKB-KW"/>
</dbReference>
<dbReference type="KEGG" id="cbae:COR50_19680"/>
<evidence type="ECO:0000256" key="7">
    <source>
        <dbReference type="SAM" id="SignalP"/>
    </source>
</evidence>
<dbReference type="InterPro" id="IPR024607">
    <property type="entry name" value="Sulfatase_CS"/>
</dbReference>
<dbReference type="Gene3D" id="3.40.720.10">
    <property type="entry name" value="Alkaline Phosphatase, subunit A"/>
    <property type="match status" value="1"/>
</dbReference>
<proteinExistence type="inferred from homology"/>